<protein>
    <submittedName>
        <fullName evidence="1">Sulfotransferase</fullName>
    </submittedName>
</protein>
<dbReference type="InterPro" id="IPR027417">
    <property type="entry name" value="P-loop_NTPase"/>
</dbReference>
<reference evidence="1 2" key="1">
    <citation type="submission" date="2022-01" db="EMBL/GenBank/DDBJ databases">
        <authorList>
            <person name="Won M."/>
            <person name="Kim S.-J."/>
            <person name="Kwon S.-W."/>
        </authorList>
    </citation>
    <scope>NUCLEOTIDE SEQUENCE [LARGE SCALE GENOMIC DNA]</scope>
    <source>
        <strain evidence="1 2">KCTC 23505</strain>
    </source>
</reference>
<gene>
    <name evidence="1" type="ORF">L2A60_04365</name>
</gene>
<dbReference type="InterPro" id="IPR019734">
    <property type="entry name" value="TPR_rpt"/>
</dbReference>
<dbReference type="PANTHER" id="PTHR12558">
    <property type="entry name" value="CELL DIVISION CYCLE 16,23,27"/>
    <property type="match status" value="1"/>
</dbReference>
<evidence type="ECO:0000313" key="1">
    <source>
        <dbReference type="EMBL" id="MCF3945918.1"/>
    </source>
</evidence>
<dbReference type="Pfam" id="PF13469">
    <property type="entry name" value="Sulfotransfer_3"/>
    <property type="match status" value="1"/>
</dbReference>
<dbReference type="SMART" id="SM00028">
    <property type="entry name" value="TPR"/>
    <property type="match status" value="5"/>
</dbReference>
<dbReference type="Pfam" id="PF14559">
    <property type="entry name" value="TPR_19"/>
    <property type="match status" value="1"/>
</dbReference>
<proteinExistence type="predicted"/>
<organism evidence="1 2">
    <name type="scientific">Acidiphilium iwatense</name>
    <dbReference type="NCBI Taxonomy" id="768198"/>
    <lineage>
        <taxon>Bacteria</taxon>
        <taxon>Pseudomonadati</taxon>
        <taxon>Pseudomonadota</taxon>
        <taxon>Alphaproteobacteria</taxon>
        <taxon>Acetobacterales</taxon>
        <taxon>Acidocellaceae</taxon>
        <taxon>Acidiphilium</taxon>
    </lineage>
</organism>
<dbReference type="Gene3D" id="3.40.50.300">
    <property type="entry name" value="P-loop containing nucleotide triphosphate hydrolases"/>
    <property type="match status" value="1"/>
</dbReference>
<keyword evidence="2" id="KW-1185">Reference proteome</keyword>
<dbReference type="SUPFAM" id="SSF52540">
    <property type="entry name" value="P-loop containing nucleoside triphosphate hydrolases"/>
    <property type="match status" value="1"/>
</dbReference>
<accession>A0ABS9DUW1</accession>
<name>A0ABS9DUW1_9PROT</name>
<dbReference type="InterPro" id="IPR011990">
    <property type="entry name" value="TPR-like_helical_dom_sf"/>
</dbReference>
<dbReference type="Pfam" id="PF13432">
    <property type="entry name" value="TPR_16"/>
    <property type="match status" value="1"/>
</dbReference>
<comment type="caution">
    <text evidence="1">The sequence shown here is derived from an EMBL/GenBank/DDBJ whole genome shotgun (WGS) entry which is preliminary data.</text>
</comment>
<dbReference type="Proteomes" id="UP001521209">
    <property type="component" value="Unassembled WGS sequence"/>
</dbReference>
<dbReference type="Gene3D" id="1.25.40.10">
    <property type="entry name" value="Tetratricopeptide repeat domain"/>
    <property type="match status" value="1"/>
</dbReference>
<sequence>MSATMPLFDKTSCPCFSGLRRVRCCGLDPAGLPDPANHAVLDPLMEKARTARTEGRNREAERHVLQILDLAPHHRDALRLLFELRRAEGRLAAAEALIKRIASLDPPAVLAHVQHAQLLVNQGRHAEAETPARLALQLAPRDPTVNHLLGIIFTETGKLQAGERHYRMALGFADQRDPALIGNLAWNMKQQGRLDEAASLYEAAFALKRDNPRGLAGYAQVQAARLRLDEAEALLAEAAALAPADRMIALLGVLVRLHRDDPADALARIEAVAASIAPQSLVATEFAAKGQALERLGRFDDAFAAYQAARTFQRERAGRQFDPAPIEARLAQVKTTFISDRLSALPRPAPIAGAPAPVFLLGTPRSGTSLLEQMLIQMPGIDPADTRGPLPDLARLLPALIAGLGGPEKKFPEALVETTAGEQRDALPMLAQRYLATLRGSATIGADSRFVTDRGAELPWLIGFAAALFPDAPVIHVLRHPLDVVLSGFAQDKLYEGNAGVTLASLARLYDAQMQAIAQVRGQTTLRYLPIRYEDMVRDPAAALGQVLDFLAVAADPATLLAAPERIAA</sequence>
<dbReference type="RefSeq" id="WP_235703149.1">
    <property type="nucleotide sequence ID" value="NZ_JAKGBZ010000005.1"/>
</dbReference>
<dbReference type="EMBL" id="JAKGBZ010000005">
    <property type="protein sequence ID" value="MCF3945918.1"/>
    <property type="molecule type" value="Genomic_DNA"/>
</dbReference>
<evidence type="ECO:0000313" key="2">
    <source>
        <dbReference type="Proteomes" id="UP001521209"/>
    </source>
</evidence>
<dbReference type="PANTHER" id="PTHR12558:SF33">
    <property type="entry name" value="BLL7664 PROTEIN"/>
    <property type="match status" value="1"/>
</dbReference>
<dbReference type="SUPFAM" id="SSF48452">
    <property type="entry name" value="TPR-like"/>
    <property type="match status" value="1"/>
</dbReference>